<feature type="compositionally biased region" description="Basic and acidic residues" evidence="9">
    <location>
        <begin position="527"/>
        <end position="536"/>
    </location>
</feature>
<evidence type="ECO:0000256" key="2">
    <source>
        <dbReference type="ARBA" id="ARBA00006574"/>
    </source>
</evidence>
<feature type="region of interest" description="Disordered" evidence="9">
    <location>
        <begin position="458"/>
        <end position="566"/>
    </location>
</feature>
<protein>
    <recommendedName>
        <fullName evidence="8">MLO-like protein</fullName>
    </recommendedName>
</protein>
<keyword evidence="12" id="KW-1185">Reference proteome</keyword>
<dbReference type="Pfam" id="PF03094">
    <property type="entry name" value="Mlo"/>
    <property type="match status" value="1"/>
</dbReference>
<keyword evidence="8" id="KW-0112">Calmodulin-binding</keyword>
<comment type="caution">
    <text evidence="11">The sequence shown here is derived from an EMBL/GenBank/DDBJ whole genome shotgun (WGS) entry which is preliminary data.</text>
</comment>
<comment type="function">
    <text evidence="8">May be involved in modulation of pathogen defense and leaf cell death.</text>
</comment>
<dbReference type="GO" id="GO:0016020">
    <property type="term" value="C:membrane"/>
    <property type="evidence" value="ECO:0007669"/>
    <property type="project" value="UniProtKB-SubCell"/>
</dbReference>
<dbReference type="InterPro" id="IPR004326">
    <property type="entry name" value="Mlo"/>
</dbReference>
<feature type="transmembrane region" description="Helical" evidence="10">
    <location>
        <begin position="22"/>
        <end position="45"/>
    </location>
</feature>
<feature type="transmembrane region" description="Helical" evidence="10">
    <location>
        <begin position="66"/>
        <end position="85"/>
    </location>
</feature>
<dbReference type="AlphaFoldDB" id="A0A8J4RFB5"/>
<accession>A0A8J4RFB5</accession>
<evidence type="ECO:0000256" key="9">
    <source>
        <dbReference type="SAM" id="MobiDB-lite"/>
    </source>
</evidence>
<feature type="transmembrane region" description="Helical" evidence="10">
    <location>
        <begin position="287"/>
        <end position="308"/>
    </location>
</feature>
<evidence type="ECO:0000313" key="11">
    <source>
        <dbReference type="EMBL" id="KAF3963107.1"/>
    </source>
</evidence>
<dbReference type="PANTHER" id="PTHR31942:SF84">
    <property type="entry name" value="MLO-LIKE PROTEIN 12"/>
    <property type="match status" value="1"/>
</dbReference>
<sequence length="566" mass="65157">MGGKDISKRGEYERSLEDTPTWAVAVVCFVLVVISLFIEHIIHIIGKWLKKKHKLTLYEALEKIKTELMILGFISLLLIVFQAPITNICIPKSVGATWHPCKKRYKESKEETDFQDKGRKLLQLLDSGFGSRRILAAKEIDKCTEEGKVALVSKLGIHQLHIFIFVLAVVHVLYCITTLALGRTKMRIWKVWEEETKKPEYQYYHDPQRFRFARDTSFGRRHLTFWSKSPISLWIVCFFRQFFTSVNKVDYLTLRHGFITAHLAPESETKFDFQKYISRSLEKDFKVVVGISGSIWFFALLFLLSNTYGWHSYLWLPFLPLMIILLVGTKLLVIITQMGLRIQETGHVVRGEPVVQPSDDLFWFGRPKFILFLIHLVLFQNAFQLAFFAWSMAQFGLSNCFQSRTADVVIRISMGVIIQVVCSYVTLPLYALVTQMGSRMSPSIFNDQLAKGLKDWHRTAKKNAKHSNHTETKSPISSTTATPTHGNSPVHLLHNYHHSSQDSLPASPRRSNVRNDHWDNNASHSSRHSEEEKPETQEPSSLQLPSAPPDYTQHEINISSSFTFRK</sequence>
<comment type="subcellular location">
    <subcellularLocation>
        <location evidence="1 8">Membrane</location>
        <topology evidence="1 8">Multi-pass membrane protein</topology>
    </subcellularLocation>
</comment>
<dbReference type="Proteomes" id="UP000737018">
    <property type="component" value="Unassembled WGS sequence"/>
</dbReference>
<feature type="transmembrane region" description="Helical" evidence="10">
    <location>
        <begin position="314"/>
        <end position="335"/>
    </location>
</feature>
<keyword evidence="4 8" id="KW-0611">Plant defense</keyword>
<keyword evidence="3 8" id="KW-0812">Transmembrane</keyword>
<feature type="transmembrane region" description="Helical" evidence="10">
    <location>
        <begin position="369"/>
        <end position="390"/>
    </location>
</feature>
<dbReference type="GO" id="GO:0005516">
    <property type="term" value="F:calmodulin binding"/>
    <property type="evidence" value="ECO:0007669"/>
    <property type="project" value="UniProtKB-KW"/>
</dbReference>
<gene>
    <name evidence="8" type="primary">MLO</name>
    <name evidence="11" type="ORF">CMV_012468</name>
</gene>
<comment type="similarity">
    <text evidence="2 8">Belongs to the MLO family.</text>
</comment>
<name>A0A8J4RFB5_9ROSI</name>
<feature type="transmembrane region" description="Helical" evidence="10">
    <location>
        <begin position="410"/>
        <end position="433"/>
    </location>
</feature>
<proteinExistence type="inferred from homology"/>
<dbReference type="EMBL" id="JRKL02001596">
    <property type="protein sequence ID" value="KAF3963107.1"/>
    <property type="molecule type" value="Genomic_DNA"/>
</dbReference>
<evidence type="ECO:0000313" key="12">
    <source>
        <dbReference type="Proteomes" id="UP000737018"/>
    </source>
</evidence>
<evidence type="ECO:0000256" key="4">
    <source>
        <dbReference type="ARBA" id="ARBA00022821"/>
    </source>
</evidence>
<keyword evidence="5 8" id="KW-1133">Transmembrane helix</keyword>
<reference evidence="11" key="1">
    <citation type="submission" date="2020-03" db="EMBL/GenBank/DDBJ databases">
        <title>Castanea mollissima Vanexum genome sequencing.</title>
        <authorList>
            <person name="Staton M."/>
        </authorList>
    </citation>
    <scope>NUCLEOTIDE SEQUENCE</scope>
    <source>
        <tissue evidence="11">Leaf</tissue>
    </source>
</reference>
<dbReference type="OrthoDB" id="1388414at2759"/>
<comment type="domain">
    <text evidence="8">The C-terminus contains a calmodulin-binding domain, which binds calmodulin in a calcium-dependent fashion.</text>
</comment>
<evidence type="ECO:0000256" key="5">
    <source>
        <dbReference type="ARBA" id="ARBA00022989"/>
    </source>
</evidence>
<keyword evidence="6 8" id="KW-0472">Membrane</keyword>
<organism evidence="11 12">
    <name type="scientific">Castanea mollissima</name>
    <name type="common">Chinese chestnut</name>
    <dbReference type="NCBI Taxonomy" id="60419"/>
    <lineage>
        <taxon>Eukaryota</taxon>
        <taxon>Viridiplantae</taxon>
        <taxon>Streptophyta</taxon>
        <taxon>Embryophyta</taxon>
        <taxon>Tracheophyta</taxon>
        <taxon>Spermatophyta</taxon>
        <taxon>Magnoliopsida</taxon>
        <taxon>eudicotyledons</taxon>
        <taxon>Gunneridae</taxon>
        <taxon>Pentapetalae</taxon>
        <taxon>rosids</taxon>
        <taxon>fabids</taxon>
        <taxon>Fagales</taxon>
        <taxon>Fagaceae</taxon>
        <taxon>Castanea</taxon>
    </lineage>
</organism>
<feature type="compositionally biased region" description="Polar residues" evidence="9">
    <location>
        <begin position="554"/>
        <end position="566"/>
    </location>
</feature>
<evidence type="ECO:0000256" key="8">
    <source>
        <dbReference type="RuleBase" id="RU280816"/>
    </source>
</evidence>
<keyword evidence="7 8" id="KW-0568">Pathogenesis-related protein</keyword>
<evidence type="ECO:0000256" key="1">
    <source>
        <dbReference type="ARBA" id="ARBA00004141"/>
    </source>
</evidence>
<evidence type="ECO:0000256" key="6">
    <source>
        <dbReference type="ARBA" id="ARBA00023136"/>
    </source>
</evidence>
<dbReference type="PANTHER" id="PTHR31942">
    <property type="entry name" value="MLO-LIKE PROTEIN 1"/>
    <property type="match status" value="1"/>
</dbReference>
<feature type="compositionally biased region" description="Polar residues" evidence="9">
    <location>
        <begin position="473"/>
        <end position="487"/>
    </location>
</feature>
<dbReference type="GO" id="GO:0006952">
    <property type="term" value="P:defense response"/>
    <property type="evidence" value="ECO:0007669"/>
    <property type="project" value="UniProtKB-KW"/>
</dbReference>
<feature type="transmembrane region" description="Helical" evidence="10">
    <location>
        <begin position="160"/>
        <end position="181"/>
    </location>
</feature>
<evidence type="ECO:0000256" key="10">
    <source>
        <dbReference type="SAM" id="Phobius"/>
    </source>
</evidence>
<evidence type="ECO:0000256" key="3">
    <source>
        <dbReference type="ARBA" id="ARBA00022692"/>
    </source>
</evidence>
<evidence type="ECO:0000256" key="7">
    <source>
        <dbReference type="ARBA" id="ARBA00023265"/>
    </source>
</evidence>